<keyword evidence="2" id="KW-1185">Reference proteome</keyword>
<gene>
    <name evidence="1" type="ORF">DPMN_165288</name>
</gene>
<sequence>MAPNVLVVFEGNSSASLVCSSATLVGSSGTRHGMALIPSGNGSPEKHVLLHSHRLTIPPGNSQLGKHIYSHQPPVHEESVKARALSKLSSYWPLVPNHEACACFVSWAPALHRCGSHRFDALPRLKIGTPRSL</sequence>
<evidence type="ECO:0000313" key="2">
    <source>
        <dbReference type="Proteomes" id="UP000828390"/>
    </source>
</evidence>
<reference evidence="1" key="2">
    <citation type="submission" date="2020-11" db="EMBL/GenBank/DDBJ databases">
        <authorList>
            <person name="McCartney M.A."/>
            <person name="Auch B."/>
            <person name="Kono T."/>
            <person name="Mallez S."/>
            <person name="Becker A."/>
            <person name="Gohl D.M."/>
            <person name="Silverstein K.A.T."/>
            <person name="Koren S."/>
            <person name="Bechman K.B."/>
            <person name="Herman A."/>
            <person name="Abrahante J.E."/>
            <person name="Garbe J."/>
        </authorList>
    </citation>
    <scope>NUCLEOTIDE SEQUENCE</scope>
    <source>
        <strain evidence="1">Duluth1</strain>
        <tissue evidence="1">Whole animal</tissue>
    </source>
</reference>
<reference evidence="1" key="1">
    <citation type="journal article" date="2019" name="bioRxiv">
        <title>The Genome of the Zebra Mussel, Dreissena polymorpha: A Resource for Invasive Species Research.</title>
        <authorList>
            <person name="McCartney M.A."/>
            <person name="Auch B."/>
            <person name="Kono T."/>
            <person name="Mallez S."/>
            <person name="Zhang Y."/>
            <person name="Obille A."/>
            <person name="Becker A."/>
            <person name="Abrahante J.E."/>
            <person name="Garbe J."/>
            <person name="Badalamenti J.P."/>
            <person name="Herman A."/>
            <person name="Mangelson H."/>
            <person name="Liachko I."/>
            <person name="Sullivan S."/>
            <person name="Sone E.D."/>
            <person name="Koren S."/>
            <person name="Silverstein K.A.T."/>
            <person name="Beckman K.B."/>
            <person name="Gohl D.M."/>
        </authorList>
    </citation>
    <scope>NUCLEOTIDE SEQUENCE</scope>
    <source>
        <strain evidence="1">Duluth1</strain>
        <tissue evidence="1">Whole animal</tissue>
    </source>
</reference>
<proteinExistence type="predicted"/>
<name>A0A9D4EXD3_DREPO</name>
<dbReference type="Proteomes" id="UP000828390">
    <property type="component" value="Unassembled WGS sequence"/>
</dbReference>
<dbReference type="AlphaFoldDB" id="A0A9D4EXD3"/>
<evidence type="ECO:0000313" key="1">
    <source>
        <dbReference type="EMBL" id="KAH3787168.1"/>
    </source>
</evidence>
<protein>
    <submittedName>
        <fullName evidence="1">Uncharacterized protein</fullName>
    </submittedName>
</protein>
<accession>A0A9D4EXD3</accession>
<comment type="caution">
    <text evidence="1">The sequence shown here is derived from an EMBL/GenBank/DDBJ whole genome shotgun (WGS) entry which is preliminary data.</text>
</comment>
<organism evidence="1 2">
    <name type="scientific">Dreissena polymorpha</name>
    <name type="common">Zebra mussel</name>
    <name type="synonym">Mytilus polymorpha</name>
    <dbReference type="NCBI Taxonomy" id="45954"/>
    <lineage>
        <taxon>Eukaryota</taxon>
        <taxon>Metazoa</taxon>
        <taxon>Spiralia</taxon>
        <taxon>Lophotrochozoa</taxon>
        <taxon>Mollusca</taxon>
        <taxon>Bivalvia</taxon>
        <taxon>Autobranchia</taxon>
        <taxon>Heteroconchia</taxon>
        <taxon>Euheterodonta</taxon>
        <taxon>Imparidentia</taxon>
        <taxon>Neoheterodontei</taxon>
        <taxon>Myida</taxon>
        <taxon>Dreissenoidea</taxon>
        <taxon>Dreissenidae</taxon>
        <taxon>Dreissena</taxon>
    </lineage>
</organism>
<dbReference type="EMBL" id="JAIWYP010000008">
    <property type="protein sequence ID" value="KAH3787168.1"/>
    <property type="molecule type" value="Genomic_DNA"/>
</dbReference>